<evidence type="ECO:0000256" key="6">
    <source>
        <dbReference type="ARBA" id="ARBA00023157"/>
    </source>
</evidence>
<proteinExistence type="inferred from homology"/>
<evidence type="ECO:0000256" key="3">
    <source>
        <dbReference type="ARBA" id="ARBA00022630"/>
    </source>
</evidence>
<evidence type="ECO:0000259" key="9">
    <source>
        <dbReference type="Pfam" id="PF02852"/>
    </source>
</evidence>
<evidence type="ECO:0000259" key="10">
    <source>
        <dbReference type="Pfam" id="PF07992"/>
    </source>
</evidence>
<dbReference type="Gene3D" id="3.30.390.30">
    <property type="match status" value="1"/>
</dbReference>
<dbReference type="InterPro" id="IPR023753">
    <property type="entry name" value="FAD/NAD-binding_dom"/>
</dbReference>
<dbReference type="InterPro" id="IPR046952">
    <property type="entry name" value="GSHR/TRXR-like"/>
</dbReference>
<dbReference type="PRINTS" id="PR00368">
    <property type="entry name" value="FADPNR"/>
</dbReference>
<evidence type="ECO:0000256" key="7">
    <source>
        <dbReference type="ARBA" id="ARBA00023284"/>
    </source>
</evidence>
<gene>
    <name evidence="11" type="primary">gorA</name>
    <name evidence="11" type="ORF">ACFSM0_08215</name>
</gene>
<dbReference type="Pfam" id="PF02852">
    <property type="entry name" value="Pyr_redox_dim"/>
    <property type="match status" value="1"/>
</dbReference>
<dbReference type="InterPro" id="IPR016156">
    <property type="entry name" value="FAD/NAD-linked_Rdtase_dimer_sf"/>
</dbReference>
<evidence type="ECO:0000313" key="12">
    <source>
        <dbReference type="Proteomes" id="UP001597413"/>
    </source>
</evidence>
<keyword evidence="3 8" id="KW-0285">Flavoprotein</keyword>
<keyword evidence="7 8" id="KW-0676">Redox-active center</keyword>
<dbReference type="EC" id="1.8.1.7" evidence="11"/>
<keyword evidence="4 8" id="KW-0274">FAD</keyword>
<reference evidence="12" key="1">
    <citation type="journal article" date="2019" name="Int. J. Syst. Evol. Microbiol.">
        <title>The Global Catalogue of Microorganisms (GCM) 10K type strain sequencing project: providing services to taxonomists for standard genome sequencing and annotation.</title>
        <authorList>
            <consortium name="The Broad Institute Genomics Platform"/>
            <consortium name="The Broad Institute Genome Sequencing Center for Infectious Disease"/>
            <person name="Wu L."/>
            <person name="Ma J."/>
        </authorList>
    </citation>
    <scope>NUCLEOTIDE SEQUENCE [LARGE SCALE GENOMIC DNA]</scope>
    <source>
        <strain evidence="12">CCUG 55131</strain>
    </source>
</reference>
<protein>
    <submittedName>
        <fullName evidence="11">Glutathione-disulfide reductase</fullName>
        <ecNumber evidence="11">1.8.1.7</ecNumber>
    </submittedName>
</protein>
<dbReference type="InterPro" id="IPR004099">
    <property type="entry name" value="Pyr_nucl-diS_OxRdtase_dimer"/>
</dbReference>
<evidence type="ECO:0000256" key="1">
    <source>
        <dbReference type="ARBA" id="ARBA00001974"/>
    </source>
</evidence>
<comment type="similarity">
    <text evidence="2 8">Belongs to the class-I pyridine nucleotide-disulfide oxidoreductase family.</text>
</comment>
<keyword evidence="5 8" id="KW-0560">Oxidoreductase</keyword>
<evidence type="ECO:0000256" key="2">
    <source>
        <dbReference type="ARBA" id="ARBA00007532"/>
    </source>
</evidence>
<dbReference type="Proteomes" id="UP001597413">
    <property type="component" value="Unassembled WGS sequence"/>
</dbReference>
<keyword evidence="6" id="KW-1015">Disulfide bond</keyword>
<dbReference type="GO" id="GO:0004362">
    <property type="term" value="F:glutathione-disulfide reductase (NADPH) activity"/>
    <property type="evidence" value="ECO:0007669"/>
    <property type="project" value="UniProtKB-EC"/>
</dbReference>
<dbReference type="PIRSF" id="PIRSF000350">
    <property type="entry name" value="Mercury_reductase_MerA"/>
    <property type="match status" value="1"/>
</dbReference>
<dbReference type="InterPro" id="IPR012999">
    <property type="entry name" value="Pyr_OxRdtase_I_AS"/>
</dbReference>
<evidence type="ECO:0000256" key="8">
    <source>
        <dbReference type="RuleBase" id="RU003691"/>
    </source>
</evidence>
<dbReference type="RefSeq" id="WP_377389140.1">
    <property type="nucleotide sequence ID" value="NZ_JBHUIX010000009.1"/>
</dbReference>
<feature type="domain" description="FAD/NAD(P)-binding" evidence="10">
    <location>
        <begin position="5"/>
        <end position="316"/>
    </location>
</feature>
<organism evidence="11 12">
    <name type="scientific">Rhodobacter lacus</name>
    <dbReference type="NCBI Taxonomy" id="1641972"/>
    <lineage>
        <taxon>Bacteria</taxon>
        <taxon>Pseudomonadati</taxon>
        <taxon>Pseudomonadota</taxon>
        <taxon>Alphaproteobacteria</taxon>
        <taxon>Rhodobacterales</taxon>
        <taxon>Rhodobacter group</taxon>
        <taxon>Rhodobacter</taxon>
    </lineage>
</organism>
<accession>A0ABW5A9A3</accession>
<comment type="caution">
    <text evidence="11">The sequence shown here is derived from an EMBL/GenBank/DDBJ whole genome shotgun (WGS) entry which is preliminary data.</text>
</comment>
<dbReference type="PANTHER" id="PTHR42737:SF2">
    <property type="entry name" value="GLUTATHIONE REDUCTASE"/>
    <property type="match status" value="1"/>
</dbReference>
<evidence type="ECO:0000256" key="4">
    <source>
        <dbReference type="ARBA" id="ARBA00022827"/>
    </source>
</evidence>
<keyword evidence="12" id="KW-1185">Reference proteome</keyword>
<sequence>MSFDFDLFVIGGGSGGVRAARIAAGYGARVALAEEDRMGGTCVIRGCVPKKLMVFAASMPAAVDEAQAYGWSATLGAFDWLAFRAKLHAELDRLERIYRAGQDNAGVRVFNQRATVAGAHEVQLADGTVISAKHILIAVGGRPFVPKFDGCEHVLTSNDLFHLEALPKRLLIVGGGYIASEFACVFNGLGSDVTQWNRSPLLRSFDTECRDLIVERMCARGIDVHENVVIDRVTKADSGFVAHCGDGRSQEFDAIVYATGRVPNTHGLGLEAAGVRLAQNGAVVVDDWSQTNIPSIYAVGDVTDRVNLTPVAIREGHAFADTVFGAAPRKTDHALIASAVFTRPEFGTCGLSEEEARKGGPVEVYVSTFRPMRSAFAGAEERVLMKLIVAKESRKVIGCHIVAPEAGEMIQLAAIAMKMGATKEQFDATCAVHPTMAEELVTMRAPVRHH</sequence>
<dbReference type="PANTHER" id="PTHR42737">
    <property type="entry name" value="GLUTATHIONE REDUCTASE"/>
    <property type="match status" value="1"/>
</dbReference>
<dbReference type="SUPFAM" id="SSF51905">
    <property type="entry name" value="FAD/NAD(P)-binding domain"/>
    <property type="match status" value="1"/>
</dbReference>
<dbReference type="InterPro" id="IPR036188">
    <property type="entry name" value="FAD/NAD-bd_sf"/>
</dbReference>
<feature type="domain" description="Pyridine nucleotide-disulphide oxidoreductase dimerisation" evidence="9">
    <location>
        <begin position="336"/>
        <end position="443"/>
    </location>
</feature>
<evidence type="ECO:0000313" key="11">
    <source>
        <dbReference type="EMBL" id="MFD2174071.1"/>
    </source>
</evidence>
<dbReference type="NCBIfam" id="NF004776">
    <property type="entry name" value="PRK06116.1"/>
    <property type="match status" value="1"/>
</dbReference>
<dbReference type="Gene3D" id="3.50.50.60">
    <property type="entry name" value="FAD/NAD(P)-binding domain"/>
    <property type="match status" value="2"/>
</dbReference>
<comment type="cofactor">
    <cofactor evidence="1">
        <name>FAD</name>
        <dbReference type="ChEBI" id="CHEBI:57692"/>
    </cofactor>
</comment>
<dbReference type="PROSITE" id="PS00076">
    <property type="entry name" value="PYRIDINE_REDOX_1"/>
    <property type="match status" value="1"/>
</dbReference>
<evidence type="ECO:0000256" key="5">
    <source>
        <dbReference type="ARBA" id="ARBA00023002"/>
    </source>
</evidence>
<dbReference type="EMBL" id="JBHUIX010000009">
    <property type="protein sequence ID" value="MFD2174071.1"/>
    <property type="molecule type" value="Genomic_DNA"/>
</dbReference>
<dbReference type="SUPFAM" id="SSF55424">
    <property type="entry name" value="FAD/NAD-linked reductases, dimerisation (C-terminal) domain"/>
    <property type="match status" value="1"/>
</dbReference>
<dbReference type="Pfam" id="PF07992">
    <property type="entry name" value="Pyr_redox_2"/>
    <property type="match status" value="1"/>
</dbReference>
<name>A0ABW5A9A3_9RHOB</name>
<dbReference type="InterPro" id="IPR001100">
    <property type="entry name" value="Pyr_nuc-diS_OxRdtase"/>
</dbReference>
<dbReference type="PRINTS" id="PR00411">
    <property type="entry name" value="PNDRDTASEI"/>
</dbReference>